<keyword evidence="3" id="KW-1185">Reference proteome</keyword>
<comment type="caution">
    <text evidence="2">The sequence shown here is derived from an EMBL/GenBank/DDBJ whole genome shotgun (WGS) entry which is preliminary data.</text>
</comment>
<proteinExistence type="predicted"/>
<keyword evidence="1" id="KW-0472">Membrane</keyword>
<accession>A0A816GLW1</accession>
<feature type="non-terminal residue" evidence="2">
    <location>
        <position position="1"/>
    </location>
</feature>
<protein>
    <submittedName>
        <fullName evidence="2">Uncharacterized protein</fullName>
    </submittedName>
</protein>
<reference evidence="2" key="1">
    <citation type="submission" date="2021-02" db="EMBL/GenBank/DDBJ databases">
        <authorList>
            <person name="Nowell W R."/>
        </authorList>
    </citation>
    <scope>NUCLEOTIDE SEQUENCE</scope>
</reference>
<dbReference type="Proteomes" id="UP000663828">
    <property type="component" value="Unassembled WGS sequence"/>
</dbReference>
<evidence type="ECO:0000256" key="1">
    <source>
        <dbReference type="SAM" id="Phobius"/>
    </source>
</evidence>
<keyword evidence="1" id="KW-1133">Transmembrane helix</keyword>
<dbReference type="AlphaFoldDB" id="A0A816GLW1"/>
<keyword evidence="1" id="KW-0812">Transmembrane</keyword>
<evidence type="ECO:0000313" key="3">
    <source>
        <dbReference type="Proteomes" id="UP000663828"/>
    </source>
</evidence>
<organism evidence="2 3">
    <name type="scientific">Adineta ricciae</name>
    <name type="common">Rotifer</name>
    <dbReference type="NCBI Taxonomy" id="249248"/>
    <lineage>
        <taxon>Eukaryota</taxon>
        <taxon>Metazoa</taxon>
        <taxon>Spiralia</taxon>
        <taxon>Gnathifera</taxon>
        <taxon>Rotifera</taxon>
        <taxon>Eurotatoria</taxon>
        <taxon>Bdelloidea</taxon>
        <taxon>Adinetida</taxon>
        <taxon>Adinetidae</taxon>
        <taxon>Adineta</taxon>
    </lineage>
</organism>
<gene>
    <name evidence="2" type="ORF">XAT740_LOCUS59792</name>
</gene>
<sequence>MEYASAYLVMDFRKTGSSQFELLAALCSISQEIVLQALTDFSNEQLISAQLLQEDNVRFHTMASVDLVRTTTPVQLTTVLEFLQISTRSNFLTSALQNNMILTIYSLSGRLTLYLFDSTNFYNENASSSASSYGSSCRSKSPLTRAGFYSLPLYDSAANHGTWPKLPPHFEPVASATVDGFFGGCNALDALLASTLDCLYDTTCLTNFMNYFPSLNQMDVNISGQILPSPRSGVTLKTLLNQSLIDNWTTTINYSQYFTQCAPLSCTYTETVQVNISYTVTLLLGLYGGLTILLRLLAVFLVRIFSKVLCHSIHISPAVVSGVTQIRRFALFIQQINLFKSINKRTAIDIGRQRVTTRMYLTALATSIFALILSTSLSIETTVMIVPHPSLSTYMDLQSSQSNMLKCPCSSVAIPYQVLISWAPTFHQ</sequence>
<evidence type="ECO:0000313" key="2">
    <source>
        <dbReference type="EMBL" id="CAF1676980.1"/>
    </source>
</evidence>
<feature type="transmembrane region" description="Helical" evidence="1">
    <location>
        <begin position="276"/>
        <end position="302"/>
    </location>
</feature>
<dbReference type="EMBL" id="CAJNOR010014149">
    <property type="protein sequence ID" value="CAF1676980.1"/>
    <property type="molecule type" value="Genomic_DNA"/>
</dbReference>
<name>A0A816GLW1_ADIRI</name>
<feature type="transmembrane region" description="Helical" evidence="1">
    <location>
        <begin position="359"/>
        <end position="379"/>
    </location>
</feature>